<sequence length="289" mass="33156">MKLKDIQHIFHQELDDTFGKNEVDSFFFMLTEAYFNLERFTLALDPEFTISKEQETPMFQALSELKLEKPIQHILGKAHFFGLDFIVNEHTLIPRPETEELVALILENIKYSSKSKNLRILDIGTGSGCIPIALKKNLPDANIFAIDISAEALKVARKNAENNDVSVEFVKADVLSLEDLNIFSEKKYFDIIVSNPPYVRNLEKAAMRKNVLDYEPETALFVEDKNPLIFYDKIADLAKAHLVKNGSLYFEINQYLGKEMMELMEEKDFSTIELHGDTFGVDRMIACML</sequence>
<dbReference type="EMBL" id="ABIB01000005">
    <property type="protein sequence ID" value="EDP96165.1"/>
    <property type="molecule type" value="Genomic_DNA"/>
</dbReference>
<dbReference type="GO" id="GO:0032259">
    <property type="term" value="P:methylation"/>
    <property type="evidence" value="ECO:0007669"/>
    <property type="project" value="UniProtKB-KW"/>
</dbReference>
<dbReference type="Gene3D" id="1.10.8.10">
    <property type="entry name" value="DNA helicase RuvA subunit, C-terminal domain"/>
    <property type="match status" value="1"/>
</dbReference>
<dbReference type="PANTHER" id="PTHR18895">
    <property type="entry name" value="HEMK METHYLTRANSFERASE"/>
    <property type="match status" value="1"/>
</dbReference>
<dbReference type="Pfam" id="PF05175">
    <property type="entry name" value="MTS"/>
    <property type="match status" value="1"/>
</dbReference>
<keyword evidence="3 5" id="KW-0949">S-adenosyl-L-methionine</keyword>
<dbReference type="HAMAP" id="MF_02126">
    <property type="entry name" value="RF_methyltr_PrmC"/>
    <property type="match status" value="1"/>
</dbReference>
<dbReference type="PROSITE" id="PS00092">
    <property type="entry name" value="N6_MTASE"/>
    <property type="match status" value="1"/>
</dbReference>
<feature type="binding site" evidence="5">
    <location>
        <begin position="195"/>
        <end position="198"/>
    </location>
    <ligand>
        <name>substrate</name>
    </ligand>
</feature>
<evidence type="ECO:0000256" key="5">
    <source>
        <dbReference type="HAMAP-Rule" id="MF_02126"/>
    </source>
</evidence>
<dbReference type="InterPro" id="IPR019874">
    <property type="entry name" value="RF_methyltr_PrmC"/>
</dbReference>
<dbReference type="InterPro" id="IPR050320">
    <property type="entry name" value="N5-glutamine_MTase"/>
</dbReference>
<accession>A9DYQ6</accession>
<evidence type="ECO:0000313" key="8">
    <source>
        <dbReference type="Proteomes" id="UP000002945"/>
    </source>
</evidence>
<dbReference type="GO" id="GO:0102559">
    <property type="term" value="F:peptide chain release factor N(5)-glutamine methyltransferase activity"/>
    <property type="evidence" value="ECO:0007669"/>
    <property type="project" value="UniProtKB-EC"/>
</dbReference>
<dbReference type="STRING" id="391587.KAOT1_08348"/>
<dbReference type="OrthoDB" id="9800643at2"/>
<comment type="caution">
    <text evidence="5">Lacks conserved residue(s) required for the propagation of feature annotation.</text>
</comment>
<organism evidence="7 8">
    <name type="scientific">Kordia algicida OT-1</name>
    <dbReference type="NCBI Taxonomy" id="391587"/>
    <lineage>
        <taxon>Bacteria</taxon>
        <taxon>Pseudomonadati</taxon>
        <taxon>Bacteroidota</taxon>
        <taxon>Flavobacteriia</taxon>
        <taxon>Flavobacteriales</taxon>
        <taxon>Flavobacteriaceae</taxon>
        <taxon>Kordia</taxon>
    </lineage>
</organism>
<gene>
    <name evidence="5" type="primary">prmC</name>
    <name evidence="7" type="ORF">KAOT1_08348</name>
</gene>
<dbReference type="RefSeq" id="WP_007094235.1">
    <property type="nucleotide sequence ID" value="NZ_CP142125.1"/>
</dbReference>
<evidence type="ECO:0000256" key="2">
    <source>
        <dbReference type="ARBA" id="ARBA00022679"/>
    </source>
</evidence>
<comment type="similarity">
    <text evidence="5">Belongs to the protein N5-glutamine methyltransferase family. PrmC subfamily.</text>
</comment>
<keyword evidence="2 5" id="KW-0808">Transferase</keyword>
<comment type="caution">
    <text evidence="7">The sequence shown here is derived from an EMBL/GenBank/DDBJ whole genome shotgun (WGS) entry which is preliminary data.</text>
</comment>
<evidence type="ECO:0000259" key="6">
    <source>
        <dbReference type="Pfam" id="PF05175"/>
    </source>
</evidence>
<dbReference type="InterPro" id="IPR007848">
    <property type="entry name" value="Small_mtfrase_dom"/>
</dbReference>
<dbReference type="HOGENOM" id="CLU_018398_3_2_10"/>
<protein>
    <recommendedName>
        <fullName evidence="5">Release factor glutamine methyltransferase</fullName>
        <shortName evidence="5">RF MTase</shortName>
        <ecNumber evidence="5">2.1.1.297</ecNumber>
    </recommendedName>
    <alternativeName>
        <fullName evidence="5">N5-glutamine methyltransferase PrmC</fullName>
    </alternativeName>
    <alternativeName>
        <fullName evidence="5">Protein-(glutamine-N5) MTase PrmC</fullName>
    </alternativeName>
    <alternativeName>
        <fullName evidence="5">Protein-glutamine N-methyltransferase PrmC</fullName>
    </alternativeName>
</protein>
<dbReference type="eggNOG" id="COG2890">
    <property type="taxonomic scope" value="Bacteria"/>
</dbReference>
<dbReference type="AlphaFoldDB" id="A9DYQ6"/>
<reference evidence="7 8" key="1">
    <citation type="journal article" date="2011" name="J. Bacteriol.">
        <title>Genome sequence of the algicidal bacterium Kordia algicida OT-1.</title>
        <authorList>
            <person name="Lee H.S."/>
            <person name="Kang S.G."/>
            <person name="Kwon K.K."/>
            <person name="Lee J.H."/>
            <person name="Kim S.J."/>
        </authorList>
    </citation>
    <scope>NUCLEOTIDE SEQUENCE [LARGE SCALE GENOMIC DNA]</scope>
    <source>
        <strain evidence="7 8">OT-1</strain>
    </source>
</reference>
<dbReference type="CDD" id="cd02440">
    <property type="entry name" value="AdoMet_MTases"/>
    <property type="match status" value="1"/>
</dbReference>
<feature type="binding site" evidence="5">
    <location>
        <position position="147"/>
    </location>
    <ligand>
        <name>S-adenosyl-L-methionine</name>
        <dbReference type="ChEBI" id="CHEBI:59789"/>
    </ligand>
</feature>
<evidence type="ECO:0000256" key="4">
    <source>
        <dbReference type="ARBA" id="ARBA00048391"/>
    </source>
</evidence>
<dbReference type="InterPro" id="IPR004556">
    <property type="entry name" value="HemK-like"/>
</dbReference>
<evidence type="ECO:0000313" key="7">
    <source>
        <dbReference type="EMBL" id="EDP96165.1"/>
    </source>
</evidence>
<name>A9DYQ6_9FLAO</name>
<dbReference type="EC" id="2.1.1.297" evidence="5"/>
<dbReference type="NCBIfam" id="TIGR03534">
    <property type="entry name" value="RF_mod_PrmC"/>
    <property type="match status" value="1"/>
</dbReference>
<dbReference type="InterPro" id="IPR002052">
    <property type="entry name" value="DNA_methylase_N6_adenine_CS"/>
</dbReference>
<dbReference type="InterPro" id="IPR029063">
    <property type="entry name" value="SAM-dependent_MTases_sf"/>
</dbReference>
<feature type="binding site" evidence="5">
    <location>
        <begin position="124"/>
        <end position="128"/>
    </location>
    <ligand>
        <name>S-adenosyl-L-methionine</name>
        <dbReference type="ChEBI" id="CHEBI:59789"/>
    </ligand>
</feature>
<dbReference type="GO" id="GO:0003676">
    <property type="term" value="F:nucleic acid binding"/>
    <property type="evidence" value="ECO:0007669"/>
    <property type="project" value="InterPro"/>
</dbReference>
<keyword evidence="8" id="KW-1185">Reference proteome</keyword>
<dbReference type="NCBIfam" id="TIGR00536">
    <property type="entry name" value="hemK_fam"/>
    <property type="match status" value="1"/>
</dbReference>
<dbReference type="Gene3D" id="3.40.50.150">
    <property type="entry name" value="Vaccinia Virus protein VP39"/>
    <property type="match status" value="1"/>
</dbReference>
<proteinExistence type="inferred from homology"/>
<comment type="catalytic activity">
    <reaction evidence="4 5">
        <text>L-glutaminyl-[peptide chain release factor] + S-adenosyl-L-methionine = N(5)-methyl-L-glutaminyl-[peptide chain release factor] + S-adenosyl-L-homocysteine + H(+)</text>
        <dbReference type="Rhea" id="RHEA:42896"/>
        <dbReference type="Rhea" id="RHEA-COMP:10271"/>
        <dbReference type="Rhea" id="RHEA-COMP:10272"/>
        <dbReference type="ChEBI" id="CHEBI:15378"/>
        <dbReference type="ChEBI" id="CHEBI:30011"/>
        <dbReference type="ChEBI" id="CHEBI:57856"/>
        <dbReference type="ChEBI" id="CHEBI:59789"/>
        <dbReference type="ChEBI" id="CHEBI:61891"/>
        <dbReference type="EC" id="2.1.1.297"/>
    </reaction>
</comment>
<dbReference type="SUPFAM" id="SSF53335">
    <property type="entry name" value="S-adenosyl-L-methionine-dependent methyltransferases"/>
    <property type="match status" value="1"/>
</dbReference>
<feature type="domain" description="Methyltransferase small" evidence="6">
    <location>
        <begin position="104"/>
        <end position="203"/>
    </location>
</feature>
<feature type="binding site" evidence="5">
    <location>
        <position position="195"/>
    </location>
    <ligand>
        <name>S-adenosyl-L-methionine</name>
        <dbReference type="ChEBI" id="CHEBI:59789"/>
    </ligand>
</feature>
<dbReference type="PANTHER" id="PTHR18895:SF74">
    <property type="entry name" value="MTRF1L RELEASE FACTOR GLUTAMINE METHYLTRANSFERASE"/>
    <property type="match status" value="1"/>
</dbReference>
<evidence type="ECO:0000256" key="3">
    <source>
        <dbReference type="ARBA" id="ARBA00022691"/>
    </source>
</evidence>
<keyword evidence="1 5" id="KW-0489">Methyltransferase</keyword>
<evidence type="ECO:0000256" key="1">
    <source>
        <dbReference type="ARBA" id="ARBA00022603"/>
    </source>
</evidence>
<dbReference type="Proteomes" id="UP000002945">
    <property type="component" value="Unassembled WGS sequence"/>
</dbReference>
<comment type="function">
    <text evidence="5">Methylates the class 1 translation termination release factors RF1/PrfA and RF2/PrfB on the glutamine residue of the universally conserved GGQ motif.</text>
</comment>